<keyword evidence="1" id="KW-0732">Signal</keyword>
<dbReference type="Proteomes" id="UP000570595">
    <property type="component" value="Unassembled WGS sequence"/>
</dbReference>
<dbReference type="EMBL" id="JABAHT010001959">
    <property type="protein sequence ID" value="KAF4648102.1"/>
    <property type="molecule type" value="Genomic_DNA"/>
</dbReference>
<name>A0A7J6KMK2_PEROL</name>
<sequence length="275" mass="31068">VPAAAALLSYFPLVTAIGAMAPDNPVDAYPPWSRGSSFDALTNTSFCSYNNFLDRRSTMTRSLTMAVEDNMVNAAVVDCPEANSRPAFYITYYDSTHRLRSYRREGRNAFEFIFDYHPLPNNTGLNPLRLIEISSILDKKNKLDLAASMVEFLPEGYDGDSLPWSDDEDDNGGGAFFNENDYDIAEEDEEPKQHTFNAWRKRRSYTATTELPVEELKEVCLAVMEVVEETFPDFNHLCAVSYKAAEEALTAAELSSWQFVPITDRWHRVIPPASE</sequence>
<protein>
    <submittedName>
        <fullName evidence="2">Uncharacterized protein</fullName>
    </submittedName>
</protein>
<feature type="non-terminal residue" evidence="2">
    <location>
        <position position="275"/>
    </location>
</feature>
<reference evidence="2 3" key="1">
    <citation type="submission" date="2020-04" db="EMBL/GenBank/DDBJ databases">
        <title>Perkinsus olseni comparative genomics.</title>
        <authorList>
            <person name="Bogema D.R."/>
        </authorList>
    </citation>
    <scope>NUCLEOTIDE SEQUENCE [LARGE SCALE GENOMIC DNA]</scope>
    <source>
        <strain evidence="2">ATCC PRA-179</strain>
    </source>
</reference>
<proteinExistence type="predicted"/>
<evidence type="ECO:0000313" key="3">
    <source>
        <dbReference type="Proteomes" id="UP000570595"/>
    </source>
</evidence>
<organism evidence="2 3">
    <name type="scientific">Perkinsus olseni</name>
    <name type="common">Perkinsus atlanticus</name>
    <dbReference type="NCBI Taxonomy" id="32597"/>
    <lineage>
        <taxon>Eukaryota</taxon>
        <taxon>Sar</taxon>
        <taxon>Alveolata</taxon>
        <taxon>Perkinsozoa</taxon>
        <taxon>Perkinsea</taxon>
        <taxon>Perkinsida</taxon>
        <taxon>Perkinsidae</taxon>
        <taxon>Perkinsus</taxon>
    </lineage>
</organism>
<evidence type="ECO:0000313" key="2">
    <source>
        <dbReference type="EMBL" id="KAF4648102.1"/>
    </source>
</evidence>
<dbReference type="AlphaFoldDB" id="A0A7J6KMK2"/>
<accession>A0A7J6KMK2</accession>
<feature type="signal peptide" evidence="1">
    <location>
        <begin position="1"/>
        <end position="16"/>
    </location>
</feature>
<gene>
    <name evidence="2" type="ORF">FOZ61_003148</name>
</gene>
<feature type="chain" id="PRO_5029829833" evidence="1">
    <location>
        <begin position="17"/>
        <end position="275"/>
    </location>
</feature>
<evidence type="ECO:0000256" key="1">
    <source>
        <dbReference type="SAM" id="SignalP"/>
    </source>
</evidence>
<comment type="caution">
    <text evidence="2">The sequence shown here is derived from an EMBL/GenBank/DDBJ whole genome shotgun (WGS) entry which is preliminary data.</text>
</comment>